<feature type="domain" description="Putative zinc-finger" evidence="4">
    <location>
        <begin position="5"/>
        <end position="39"/>
    </location>
</feature>
<dbReference type="Pfam" id="PF13490">
    <property type="entry name" value="zf-HC2"/>
    <property type="match status" value="1"/>
</dbReference>
<dbReference type="Gene3D" id="1.10.10.1320">
    <property type="entry name" value="Anti-sigma factor, zinc-finger domain"/>
    <property type="match status" value="1"/>
</dbReference>
<dbReference type="RefSeq" id="WP_097791816.1">
    <property type="nucleotide sequence ID" value="NZ_NOUV01000006.1"/>
</dbReference>
<keyword evidence="3" id="KW-0472">Membrane</keyword>
<comment type="similarity">
    <text evidence="1">Belongs to the zinc-associated anti-sigma factor (ZAS) superfamily. Anti-sigma-W factor family.</text>
</comment>
<evidence type="ECO:0000256" key="3">
    <source>
        <dbReference type="SAM" id="Phobius"/>
    </source>
</evidence>
<keyword evidence="3" id="KW-0812">Transmembrane</keyword>
<proteinExistence type="inferred from homology"/>
<name>A0A2A7B888_9FIRM</name>
<evidence type="ECO:0000256" key="2">
    <source>
        <dbReference type="ARBA" id="ARBA00024438"/>
    </source>
</evidence>
<comment type="caution">
    <text evidence="5">The sequence shown here is derived from an EMBL/GenBank/DDBJ whole genome shotgun (WGS) entry which is preliminary data.</text>
</comment>
<organism evidence="5 6">
    <name type="scientific">Faecalibacterium prausnitzii</name>
    <dbReference type="NCBI Taxonomy" id="853"/>
    <lineage>
        <taxon>Bacteria</taxon>
        <taxon>Bacillati</taxon>
        <taxon>Bacillota</taxon>
        <taxon>Clostridia</taxon>
        <taxon>Eubacteriales</taxon>
        <taxon>Oscillospiraceae</taxon>
        <taxon>Faecalibacterium</taxon>
    </lineage>
</organism>
<evidence type="ECO:0000313" key="6">
    <source>
        <dbReference type="Proteomes" id="UP000220904"/>
    </source>
</evidence>
<dbReference type="AlphaFoldDB" id="A0A2A7B888"/>
<protein>
    <recommendedName>
        <fullName evidence="2">Anti-sigma-W factor RsiW</fullName>
    </recommendedName>
</protein>
<dbReference type="OrthoDB" id="6194834at2"/>
<evidence type="ECO:0000313" key="5">
    <source>
        <dbReference type="EMBL" id="PDX87603.1"/>
    </source>
</evidence>
<keyword evidence="3" id="KW-1133">Transmembrane helix</keyword>
<sequence length="221" mass="24230">MKLPCELIRDLLPLYAEHLTSPETGQLIEEHLQSCPACRDELHSICLPVPVQADAQADAPLKQVHAALRKKQLLTTLAAVLAVVCALALAVWMYSAKAPATVEEARFWTYNRKEDSANLCILEVQGEGVWLTQDEPFSWGSPTVTVQAVRYRFPHFHAALAGVFGSAASSKTIAVSNTQLLAVVCADETLHYREGQPVSAYRLNGTIVYGTEQELGLYPRA</sequence>
<gene>
    <name evidence="5" type="ORF">CHR60_03765</name>
</gene>
<reference evidence="5 6" key="1">
    <citation type="journal article" date="2017" name="Front. Microbiol.">
        <title>New Insights into the Diversity of the Genus Faecalibacterium.</title>
        <authorList>
            <person name="Benevides L."/>
            <person name="Burman S."/>
            <person name="Martin R."/>
            <person name="Robert V."/>
            <person name="Thomas M."/>
            <person name="Miquel S."/>
            <person name="Chain F."/>
            <person name="Sokol H."/>
            <person name="Bermudez-Humaran L.G."/>
            <person name="Morrison M."/>
            <person name="Langella P."/>
            <person name="Azevedo V.A."/>
            <person name="Chatel J.M."/>
            <person name="Soares S."/>
        </authorList>
    </citation>
    <scope>NUCLEOTIDE SEQUENCE [LARGE SCALE GENOMIC DNA]</scope>
    <source>
        <strain evidence="5 6">AHMP21</strain>
    </source>
</reference>
<evidence type="ECO:0000256" key="1">
    <source>
        <dbReference type="ARBA" id="ARBA00024353"/>
    </source>
</evidence>
<dbReference type="InterPro" id="IPR027383">
    <property type="entry name" value="Znf_put"/>
</dbReference>
<evidence type="ECO:0000259" key="4">
    <source>
        <dbReference type="Pfam" id="PF13490"/>
    </source>
</evidence>
<dbReference type="InterPro" id="IPR041916">
    <property type="entry name" value="Anti_sigma_zinc_sf"/>
</dbReference>
<feature type="transmembrane region" description="Helical" evidence="3">
    <location>
        <begin position="73"/>
        <end position="94"/>
    </location>
</feature>
<dbReference type="Proteomes" id="UP000220904">
    <property type="component" value="Unassembled WGS sequence"/>
</dbReference>
<dbReference type="EMBL" id="NOUV01000006">
    <property type="protein sequence ID" value="PDX87603.1"/>
    <property type="molecule type" value="Genomic_DNA"/>
</dbReference>
<accession>A0A2A7B888</accession>